<evidence type="ECO:0000256" key="5">
    <source>
        <dbReference type="ARBA" id="ARBA00023121"/>
    </source>
</evidence>
<feature type="domain" description="Thiolase C-terminal" evidence="8">
    <location>
        <begin position="277"/>
        <end position="402"/>
    </location>
</feature>
<evidence type="ECO:0000313" key="10">
    <source>
        <dbReference type="Proteomes" id="UP000737171"/>
    </source>
</evidence>
<feature type="domain" description="Thiolase N-terminal" evidence="7">
    <location>
        <begin position="5"/>
        <end position="212"/>
    </location>
</feature>
<sequence length="414" mass="43780">MNDEVFIVGVGMTPLGKFPQLSVKELTRMAVATALRDAGLSLAQIDAAWFSNSRQGQMEGQNSIRGQCALRSMGFESIPIVNVENACCSSSTGLNQACASIRAGIADFALVVGAEKMFYPQQKEQMLQAFRGGWDVHTEAETTQRLLSLGVGVEIPPAADGDTGARSVFMDIYAAVARQHMGLYGTTQRQIASVAAKNHHHSTLNPLAQYQQDMSIDEVLADRLVSWPLTRSMCAPLSDGAAAIVLCSGRRLGQLDKGRAVRILASALASGSNRDPHDLSRHIGRVAADKAYAQAGIGPQDIDVAEVHDATSFAEILHVENLRFCAPGEGGAMAERGDTRLGGRLPVNPSGGLVSKGHPIGATGAIQIHELVTQLRGEAGRRQVPGARFAAAENGGGFYGTEEAATVVTLLARP</sequence>
<dbReference type="Pfam" id="PF00108">
    <property type="entry name" value="Thiolase_N"/>
    <property type="match status" value="1"/>
</dbReference>
<accession>A0ABX2EUP9</accession>
<dbReference type="EC" id="2.3.1.176" evidence="1"/>
<dbReference type="PANTHER" id="PTHR42870:SF1">
    <property type="entry name" value="NON-SPECIFIC LIPID-TRANSFER PROTEIN-LIKE 2"/>
    <property type="match status" value="1"/>
</dbReference>
<dbReference type="SUPFAM" id="SSF53901">
    <property type="entry name" value="Thiolase-like"/>
    <property type="match status" value="2"/>
</dbReference>
<keyword evidence="3" id="KW-0808">Transferase</keyword>
<dbReference type="PROSITE" id="PS00737">
    <property type="entry name" value="THIOLASE_2"/>
    <property type="match status" value="1"/>
</dbReference>
<evidence type="ECO:0000256" key="2">
    <source>
        <dbReference type="ARBA" id="ARBA00022448"/>
    </source>
</evidence>
<evidence type="ECO:0000259" key="8">
    <source>
        <dbReference type="Pfam" id="PF22691"/>
    </source>
</evidence>
<name>A0ABX2EUP9_9BURK</name>
<dbReference type="Pfam" id="PF22691">
    <property type="entry name" value="Thiolase_C_1"/>
    <property type="match status" value="1"/>
</dbReference>
<keyword evidence="5" id="KW-0446">Lipid-binding</keyword>
<dbReference type="CDD" id="cd00829">
    <property type="entry name" value="SCP-x_thiolase"/>
    <property type="match status" value="1"/>
</dbReference>
<organism evidence="9 10">
    <name type="scientific">Pseudaquabacterium terrae</name>
    <dbReference type="NCBI Taxonomy" id="2732868"/>
    <lineage>
        <taxon>Bacteria</taxon>
        <taxon>Pseudomonadati</taxon>
        <taxon>Pseudomonadota</taxon>
        <taxon>Betaproteobacteria</taxon>
        <taxon>Burkholderiales</taxon>
        <taxon>Sphaerotilaceae</taxon>
        <taxon>Pseudaquabacterium</taxon>
    </lineage>
</organism>
<evidence type="ECO:0000256" key="3">
    <source>
        <dbReference type="ARBA" id="ARBA00022679"/>
    </source>
</evidence>
<reference evidence="9 10" key="1">
    <citation type="submission" date="2020-05" db="EMBL/GenBank/DDBJ databases">
        <title>Aquincola sp. isolate from soil.</title>
        <authorList>
            <person name="Han J."/>
            <person name="Kim D.-U."/>
        </authorList>
    </citation>
    <scope>NUCLEOTIDE SEQUENCE [LARGE SCALE GENOMIC DNA]</scope>
    <source>
        <strain evidence="9 10">S2</strain>
    </source>
</reference>
<dbReference type="EMBL" id="JABRWJ010000024">
    <property type="protein sequence ID" value="NRF72372.1"/>
    <property type="molecule type" value="Genomic_DNA"/>
</dbReference>
<evidence type="ECO:0000256" key="6">
    <source>
        <dbReference type="ARBA" id="ARBA00032316"/>
    </source>
</evidence>
<dbReference type="RefSeq" id="WP_173135478.1">
    <property type="nucleotide sequence ID" value="NZ_JABRWJ010000024.1"/>
</dbReference>
<evidence type="ECO:0000256" key="1">
    <source>
        <dbReference type="ARBA" id="ARBA00012352"/>
    </source>
</evidence>
<evidence type="ECO:0000256" key="4">
    <source>
        <dbReference type="ARBA" id="ARBA00023055"/>
    </source>
</evidence>
<comment type="caution">
    <text evidence="9">The sequence shown here is derived from an EMBL/GenBank/DDBJ whole genome shotgun (WGS) entry which is preliminary data.</text>
</comment>
<evidence type="ECO:0000313" key="9">
    <source>
        <dbReference type="EMBL" id="NRF72372.1"/>
    </source>
</evidence>
<dbReference type="Gene3D" id="3.40.47.10">
    <property type="match status" value="1"/>
</dbReference>
<dbReference type="InterPro" id="IPR020613">
    <property type="entry name" value="Thiolase_CS"/>
</dbReference>
<dbReference type="Proteomes" id="UP000737171">
    <property type="component" value="Unassembled WGS sequence"/>
</dbReference>
<dbReference type="InterPro" id="IPR002155">
    <property type="entry name" value="Thiolase"/>
</dbReference>
<protein>
    <recommendedName>
        <fullName evidence="1">propanoyl-CoA C-acyltransferase</fullName>
        <ecNumber evidence="1">2.3.1.176</ecNumber>
    </recommendedName>
    <alternativeName>
        <fullName evidence="6">Propanoyl-CoA C-acyltransferase</fullName>
    </alternativeName>
</protein>
<keyword evidence="2" id="KW-0813">Transport</keyword>
<dbReference type="PANTHER" id="PTHR42870">
    <property type="entry name" value="ACETYL-COA C-ACETYLTRANSFERASE"/>
    <property type="match status" value="1"/>
</dbReference>
<dbReference type="InterPro" id="IPR016039">
    <property type="entry name" value="Thiolase-like"/>
</dbReference>
<keyword evidence="4" id="KW-0445">Lipid transport</keyword>
<dbReference type="InterPro" id="IPR020616">
    <property type="entry name" value="Thiolase_N"/>
</dbReference>
<dbReference type="PIRSF" id="PIRSF000429">
    <property type="entry name" value="Ac-CoA_Ac_transf"/>
    <property type="match status" value="1"/>
</dbReference>
<proteinExistence type="predicted"/>
<evidence type="ECO:0000259" key="7">
    <source>
        <dbReference type="Pfam" id="PF00108"/>
    </source>
</evidence>
<gene>
    <name evidence="9" type="ORF">HLB44_35885</name>
</gene>
<dbReference type="InterPro" id="IPR055140">
    <property type="entry name" value="Thiolase_C_2"/>
</dbReference>
<keyword evidence="10" id="KW-1185">Reference proteome</keyword>